<feature type="chain" id="PRO_5009163271" evidence="3">
    <location>
        <begin position="17"/>
        <end position="300"/>
    </location>
</feature>
<dbReference type="Proteomes" id="UP000095023">
    <property type="component" value="Unassembled WGS sequence"/>
</dbReference>
<dbReference type="GO" id="GO:0004568">
    <property type="term" value="F:chitinase activity"/>
    <property type="evidence" value="ECO:0007669"/>
    <property type="project" value="TreeGrafter"/>
</dbReference>
<keyword evidence="2" id="KW-0326">Glycosidase</keyword>
<accession>A0A1E4TJ30</accession>
<gene>
    <name evidence="4" type="ORF">CANCADRAFT_42315</name>
</gene>
<dbReference type="SUPFAM" id="SSF51445">
    <property type="entry name" value="(Trans)glycosidases"/>
    <property type="match status" value="1"/>
</dbReference>
<organism evidence="4 5">
    <name type="scientific">Tortispora caseinolytica NRRL Y-17796</name>
    <dbReference type="NCBI Taxonomy" id="767744"/>
    <lineage>
        <taxon>Eukaryota</taxon>
        <taxon>Fungi</taxon>
        <taxon>Dikarya</taxon>
        <taxon>Ascomycota</taxon>
        <taxon>Saccharomycotina</taxon>
        <taxon>Trigonopsidomycetes</taxon>
        <taxon>Trigonopsidales</taxon>
        <taxon>Trigonopsidaceae</taxon>
        <taxon>Tortispora</taxon>
    </lineage>
</organism>
<keyword evidence="1 4" id="KW-0378">Hydrolase</keyword>
<name>A0A1E4TJ30_9ASCO</name>
<dbReference type="AlphaFoldDB" id="A0A1E4TJ30"/>
<dbReference type="PANTHER" id="PTHR45708:SF49">
    <property type="entry name" value="ENDOCHITINASE"/>
    <property type="match status" value="1"/>
</dbReference>
<protein>
    <submittedName>
        <fullName evidence="4">Glycoside hydrolase family 18 protein</fullName>
    </submittedName>
</protein>
<dbReference type="PANTHER" id="PTHR45708">
    <property type="entry name" value="ENDOCHITINASE"/>
    <property type="match status" value="1"/>
</dbReference>
<evidence type="ECO:0000313" key="5">
    <source>
        <dbReference type="Proteomes" id="UP000095023"/>
    </source>
</evidence>
<dbReference type="EMBL" id="KV453841">
    <property type="protein sequence ID" value="ODV91678.1"/>
    <property type="molecule type" value="Genomic_DNA"/>
</dbReference>
<keyword evidence="5" id="KW-1185">Reference proteome</keyword>
<proteinExistence type="predicted"/>
<evidence type="ECO:0000256" key="3">
    <source>
        <dbReference type="SAM" id="SignalP"/>
    </source>
</evidence>
<evidence type="ECO:0000256" key="2">
    <source>
        <dbReference type="ARBA" id="ARBA00023295"/>
    </source>
</evidence>
<sequence>MQYFLLLILLSVGIKALDLDSHSNVVLFWGQSSAGKHYRQPRLRTYCKDDTNDAIVLMHLADFTDPQKYGTLRVNKFCHDIYCNKDNSYGNMETLEEDIKFCQSQGKPVFLSLIQPEVPKAMTPDEMKSVAVKLCDSFLVKPCPLGDFAFDGFTVNFNLTSIAVKERDIFIEKLQENMSKHPTKETDFDFVLPYFSYNESCSIGSDGFNLEEWVNKLADKESKLSKNKDIKVFATFDAMPATLKDTVNFNTISDKLSSSYNKKSFAGVAIWDASRSDINLDENEKTFARRLKSTLRGLEA</sequence>
<dbReference type="Gene3D" id="3.20.20.80">
    <property type="entry name" value="Glycosidases"/>
    <property type="match status" value="1"/>
</dbReference>
<reference evidence="5" key="1">
    <citation type="submission" date="2016-02" db="EMBL/GenBank/DDBJ databases">
        <title>Comparative genomics of biotechnologically important yeasts.</title>
        <authorList>
            <consortium name="DOE Joint Genome Institute"/>
            <person name="Riley R."/>
            <person name="Haridas S."/>
            <person name="Wolfe K.H."/>
            <person name="Lopes M.R."/>
            <person name="Hittinger C.T."/>
            <person name="Goker M."/>
            <person name="Salamov A."/>
            <person name="Wisecaver J."/>
            <person name="Long T.M."/>
            <person name="Aerts A.L."/>
            <person name="Barry K."/>
            <person name="Choi C."/>
            <person name="Clum A."/>
            <person name="Coughlan A.Y."/>
            <person name="Deshpande S."/>
            <person name="Douglass A.P."/>
            <person name="Hanson S.J."/>
            <person name="Klenk H.-P."/>
            <person name="Labutti K."/>
            <person name="Lapidus A."/>
            <person name="Lindquist E."/>
            <person name="Lipzen A."/>
            <person name="Meier-Kolthoff J.P."/>
            <person name="Ohm R.A."/>
            <person name="Otillar R.P."/>
            <person name="Pangilinan J."/>
            <person name="Peng Y."/>
            <person name="Rokas A."/>
            <person name="Rosa C.A."/>
            <person name="Scheuner C."/>
            <person name="Sibirny A.A."/>
            <person name="Slot J.C."/>
            <person name="Stielow J.B."/>
            <person name="Sun H."/>
            <person name="Kurtzman C.P."/>
            <person name="Blackwell M."/>
            <person name="Jeffries T.W."/>
            <person name="Grigoriev I.V."/>
        </authorList>
    </citation>
    <scope>NUCLEOTIDE SEQUENCE [LARGE SCALE GENOMIC DNA]</scope>
    <source>
        <strain evidence="5">NRRL Y-17796</strain>
    </source>
</reference>
<dbReference type="GO" id="GO:0005576">
    <property type="term" value="C:extracellular region"/>
    <property type="evidence" value="ECO:0007669"/>
    <property type="project" value="TreeGrafter"/>
</dbReference>
<dbReference type="InterPro" id="IPR050542">
    <property type="entry name" value="Glycosyl_Hydrlase18_Chitinase"/>
</dbReference>
<dbReference type="OrthoDB" id="6020543at2759"/>
<evidence type="ECO:0000313" key="4">
    <source>
        <dbReference type="EMBL" id="ODV91678.1"/>
    </source>
</evidence>
<feature type="signal peptide" evidence="3">
    <location>
        <begin position="1"/>
        <end position="16"/>
    </location>
</feature>
<evidence type="ECO:0000256" key="1">
    <source>
        <dbReference type="ARBA" id="ARBA00022801"/>
    </source>
</evidence>
<dbReference type="InterPro" id="IPR017853">
    <property type="entry name" value="GH"/>
</dbReference>
<keyword evidence="3" id="KW-0732">Signal</keyword>